<dbReference type="Gene3D" id="1.25.40.390">
    <property type="match status" value="1"/>
</dbReference>
<evidence type="ECO:0000256" key="5">
    <source>
        <dbReference type="ARBA" id="ARBA00023237"/>
    </source>
</evidence>
<name>A0ABP7ZQR4_9SPHI</name>
<evidence type="ECO:0000256" key="1">
    <source>
        <dbReference type="ARBA" id="ARBA00004442"/>
    </source>
</evidence>
<keyword evidence="9" id="KW-1185">Reference proteome</keyword>
<accession>A0ABP7ZQR4</accession>
<dbReference type="SUPFAM" id="SSF48452">
    <property type="entry name" value="TPR-like"/>
    <property type="match status" value="1"/>
</dbReference>
<dbReference type="Proteomes" id="UP001500167">
    <property type="component" value="Unassembled WGS sequence"/>
</dbReference>
<evidence type="ECO:0000313" key="9">
    <source>
        <dbReference type="Proteomes" id="UP001500167"/>
    </source>
</evidence>
<evidence type="ECO:0000256" key="4">
    <source>
        <dbReference type="ARBA" id="ARBA00023136"/>
    </source>
</evidence>
<keyword evidence="3" id="KW-0732">Signal</keyword>
<comment type="subcellular location">
    <subcellularLocation>
        <location evidence="1">Cell outer membrane</location>
    </subcellularLocation>
</comment>
<evidence type="ECO:0008006" key="10">
    <source>
        <dbReference type="Google" id="ProtNLM"/>
    </source>
</evidence>
<reference evidence="9" key="1">
    <citation type="journal article" date="2019" name="Int. J. Syst. Evol. Microbiol.">
        <title>The Global Catalogue of Microorganisms (GCM) 10K type strain sequencing project: providing services to taxonomists for standard genome sequencing and annotation.</title>
        <authorList>
            <consortium name="The Broad Institute Genomics Platform"/>
            <consortium name="The Broad Institute Genome Sequencing Center for Infectious Disease"/>
            <person name="Wu L."/>
            <person name="Ma J."/>
        </authorList>
    </citation>
    <scope>NUCLEOTIDE SEQUENCE [LARGE SCALE GENOMIC DNA]</scope>
    <source>
        <strain evidence="9">JCM 16722</strain>
    </source>
</reference>
<evidence type="ECO:0000256" key="3">
    <source>
        <dbReference type="ARBA" id="ARBA00022729"/>
    </source>
</evidence>
<evidence type="ECO:0000259" key="6">
    <source>
        <dbReference type="Pfam" id="PF07980"/>
    </source>
</evidence>
<dbReference type="Pfam" id="PF07980">
    <property type="entry name" value="SusD_RagB"/>
    <property type="match status" value="1"/>
</dbReference>
<dbReference type="PROSITE" id="PS51257">
    <property type="entry name" value="PROKAR_LIPOPROTEIN"/>
    <property type="match status" value="1"/>
</dbReference>
<gene>
    <name evidence="8" type="ORF">GCM10022218_02140</name>
</gene>
<dbReference type="RefSeq" id="WP_346083718.1">
    <property type="nucleotide sequence ID" value="NZ_BAAAZK010000002.1"/>
</dbReference>
<evidence type="ECO:0000313" key="8">
    <source>
        <dbReference type="EMBL" id="GAA4167975.1"/>
    </source>
</evidence>
<comment type="similarity">
    <text evidence="2">Belongs to the SusD family.</text>
</comment>
<dbReference type="EMBL" id="BAAAZK010000002">
    <property type="protein sequence ID" value="GAA4167975.1"/>
    <property type="molecule type" value="Genomic_DNA"/>
</dbReference>
<dbReference type="InterPro" id="IPR012944">
    <property type="entry name" value="SusD_RagB_dom"/>
</dbReference>
<evidence type="ECO:0000259" key="7">
    <source>
        <dbReference type="Pfam" id="PF14322"/>
    </source>
</evidence>
<evidence type="ECO:0000256" key="2">
    <source>
        <dbReference type="ARBA" id="ARBA00006275"/>
    </source>
</evidence>
<dbReference type="Pfam" id="PF14322">
    <property type="entry name" value="SusD-like_3"/>
    <property type="match status" value="1"/>
</dbReference>
<dbReference type="InterPro" id="IPR011990">
    <property type="entry name" value="TPR-like_helical_dom_sf"/>
</dbReference>
<keyword evidence="4" id="KW-0472">Membrane</keyword>
<comment type="caution">
    <text evidence="8">The sequence shown here is derived from an EMBL/GenBank/DDBJ whole genome shotgun (WGS) entry which is preliminary data.</text>
</comment>
<sequence>MLRSRLIYILLFSILMSCKDYLDIKSNSGLATPDNFEAMQRILDNMEVMNISTNPLGEASSDNYFLTLQSYNSLGMRSQEAYTWRIIDNNFPNDWATSYLTVYHSNIVLDNLKSIQINDANKGTWSQLAGAAYFYRSYAYLSLLWTYAKGYEESEKDIYPGIVLRVDADPYKPSERSSIAACYNTVIHDLERSIPLLPRQSEHVLRPSKAAAYGLLARTYLSMGHYIKSEIYADSAWMISAKLIDYNMLDANTQFPFERYNIETTFFSQMSTTLPAMNYYNALVDTTLYKSYNKDDLRLKLFFAQGSDGYYQFKGSYAGASDFFTGITSAEILLMRAESYIRNGRIERGLSDLNHLMRHRYATGKYKELGGLSQEDALERVLCERRKELLFRGLRWMDVKRLNLEGRNIVLKRQIPEGVLELVPNSNRYALPIPTDVVDRTGIPQNPQ</sequence>
<organism evidence="8 9">
    <name type="scientific">Sphingobacterium ginsenosidimutans</name>
    <dbReference type="NCBI Taxonomy" id="687845"/>
    <lineage>
        <taxon>Bacteria</taxon>
        <taxon>Pseudomonadati</taxon>
        <taxon>Bacteroidota</taxon>
        <taxon>Sphingobacteriia</taxon>
        <taxon>Sphingobacteriales</taxon>
        <taxon>Sphingobacteriaceae</taxon>
        <taxon>Sphingobacterium</taxon>
    </lineage>
</organism>
<protein>
    <recommendedName>
        <fullName evidence="10">RagB/SusD family nutrient uptake outer membrane protein</fullName>
    </recommendedName>
</protein>
<proteinExistence type="inferred from homology"/>
<feature type="domain" description="SusD-like N-terminal" evidence="7">
    <location>
        <begin position="20"/>
        <end position="221"/>
    </location>
</feature>
<keyword evidence="5" id="KW-0998">Cell outer membrane</keyword>
<feature type="domain" description="RagB/SusD" evidence="6">
    <location>
        <begin position="329"/>
        <end position="405"/>
    </location>
</feature>
<dbReference type="InterPro" id="IPR033985">
    <property type="entry name" value="SusD-like_N"/>
</dbReference>